<dbReference type="STRING" id="1249552.PS2015_2573"/>
<dbReference type="KEGG" id="pspi:PS2015_2573"/>
<reference evidence="1 2" key="1">
    <citation type="submission" date="2015-11" db="EMBL/GenBank/DDBJ databases">
        <authorList>
            <person name="Zhang Y."/>
            <person name="Guo Z."/>
        </authorList>
    </citation>
    <scope>NUCLEOTIDE SEQUENCE [LARGE SCALE GENOMIC DNA]</scope>
    <source>
        <strain evidence="1 2">KCTC 32221</strain>
    </source>
</reference>
<dbReference type="Pfam" id="PF03597">
    <property type="entry name" value="FixS"/>
    <property type="match status" value="1"/>
</dbReference>
<proteinExistence type="predicted"/>
<keyword evidence="2" id="KW-1185">Reference proteome</keyword>
<evidence type="ECO:0000313" key="2">
    <source>
        <dbReference type="Proteomes" id="UP000065641"/>
    </source>
</evidence>
<accession>A0A0S2KFV6</accession>
<dbReference type="PANTHER" id="PTHR41532:SF1">
    <property type="entry name" value="FIXS PROTEIN"/>
    <property type="match status" value="1"/>
</dbReference>
<evidence type="ECO:0000313" key="1">
    <source>
        <dbReference type="EMBL" id="ALO47206.1"/>
    </source>
</evidence>
<dbReference type="InterPro" id="IPR004714">
    <property type="entry name" value="Cyt_oxidase_maturation_cbb3"/>
</dbReference>
<organism evidence="1 2">
    <name type="scientific">Pseudohongiella spirulinae</name>
    <dbReference type="NCBI Taxonomy" id="1249552"/>
    <lineage>
        <taxon>Bacteria</taxon>
        <taxon>Pseudomonadati</taxon>
        <taxon>Pseudomonadota</taxon>
        <taxon>Gammaproteobacteria</taxon>
        <taxon>Pseudomonadales</taxon>
        <taxon>Pseudohongiellaceae</taxon>
        <taxon>Pseudohongiella</taxon>
    </lineage>
</organism>
<dbReference type="NCBIfam" id="TIGR00847">
    <property type="entry name" value="ccoS"/>
    <property type="match status" value="1"/>
</dbReference>
<dbReference type="Proteomes" id="UP000065641">
    <property type="component" value="Chromosome"/>
</dbReference>
<protein>
    <submittedName>
        <fullName evidence="1">Cytochrome oxidase maturation protein Cbb3</fullName>
    </submittedName>
</protein>
<dbReference type="PANTHER" id="PTHR41532">
    <property type="entry name" value="FIXS PROTEIN"/>
    <property type="match status" value="1"/>
</dbReference>
<dbReference type="RefSeq" id="WP_058022620.1">
    <property type="nucleotide sequence ID" value="NZ_CP013189.1"/>
</dbReference>
<gene>
    <name evidence="1" type="ORF">PS2015_2573</name>
</gene>
<sequence>MEILFVLIPLSLGLVTFALWSFIWSVKNDQFDDLERQGWSILFEEEDKVKEPPKTPEAPDKLP</sequence>
<dbReference type="OrthoDB" id="9802763at2"/>
<name>A0A0S2KFV6_9GAMM</name>
<dbReference type="EMBL" id="CP013189">
    <property type="protein sequence ID" value="ALO47206.1"/>
    <property type="molecule type" value="Genomic_DNA"/>
</dbReference>
<dbReference type="AlphaFoldDB" id="A0A0S2KFV6"/>